<keyword evidence="2" id="KW-0472">Membrane</keyword>
<evidence type="ECO:0000256" key="1">
    <source>
        <dbReference type="SAM" id="MobiDB-lite"/>
    </source>
</evidence>
<keyword evidence="2" id="KW-0812">Transmembrane</keyword>
<dbReference type="RefSeq" id="WP_071380775.1">
    <property type="nucleotide sequence ID" value="NZ_MLYO01000019.1"/>
</dbReference>
<dbReference type="OrthoDB" id="3851768at2"/>
<dbReference type="Proteomes" id="UP000179642">
    <property type="component" value="Unassembled WGS sequence"/>
</dbReference>
<feature type="transmembrane region" description="Helical" evidence="2">
    <location>
        <begin position="37"/>
        <end position="58"/>
    </location>
</feature>
<evidence type="ECO:0000313" key="3">
    <source>
        <dbReference type="EMBL" id="OIK05610.1"/>
    </source>
</evidence>
<name>A0A1S2QHH6_9ACTN</name>
<accession>A0A1S2QHH6</accession>
<feature type="compositionally biased region" description="Pro residues" evidence="1">
    <location>
        <begin position="10"/>
        <end position="20"/>
    </location>
</feature>
<dbReference type="AlphaFoldDB" id="A0A1S2QHH6"/>
<keyword evidence="4" id="KW-1185">Reference proteome</keyword>
<keyword evidence="2" id="KW-1133">Transmembrane helix</keyword>
<evidence type="ECO:0000256" key="2">
    <source>
        <dbReference type="SAM" id="Phobius"/>
    </source>
</evidence>
<dbReference type="EMBL" id="MLYO01000019">
    <property type="protein sequence ID" value="OIK05610.1"/>
    <property type="molecule type" value="Genomic_DNA"/>
</dbReference>
<comment type="caution">
    <text evidence="3">The sequence shown here is derived from an EMBL/GenBank/DDBJ whole genome shotgun (WGS) entry which is preliminary data.</text>
</comment>
<protein>
    <submittedName>
        <fullName evidence="3">Uncharacterized protein</fullName>
    </submittedName>
</protein>
<sequence>MSEQQIPVAPALPEPEPATPATPAAPAGKDRRVLRAVLRWTAALAVFAVAGTSTAYGVTRLERTDLPGLATRPDGRWAYPTIVHPPLPAARPAPFAHGNVANIHYADLRKLVLPGPKGAKAVPVLAGDHGWTKPDVFLAEYASKDDRDALRDELTDHGLRHIAARGWTMPDGTRTRIYLLQFETGLIAGEVQQDEFTGYDDPTRALRGAAVNAMDESYPAAAADENGLVEEYAEKKPYGAEQVRQAYITSGDVIALVVQSRAGGAKEIPFQQTVVLQQQLLS</sequence>
<reference evidence="3 4" key="1">
    <citation type="submission" date="2016-10" db="EMBL/GenBank/DDBJ databases">
        <title>Genome sequence of Streptomyces sp. MUSC 1.</title>
        <authorList>
            <person name="Lee L.-H."/>
            <person name="Ser H.-L."/>
            <person name="Law J.W.-F."/>
        </authorList>
    </citation>
    <scope>NUCLEOTIDE SEQUENCE [LARGE SCALE GENOMIC DNA]</scope>
    <source>
        <strain evidence="3 4">MUSC 1</strain>
    </source>
</reference>
<gene>
    <name evidence="3" type="ORF">BIV23_11970</name>
</gene>
<feature type="region of interest" description="Disordered" evidence="1">
    <location>
        <begin position="1"/>
        <end position="28"/>
    </location>
</feature>
<evidence type="ECO:0000313" key="4">
    <source>
        <dbReference type="Proteomes" id="UP000179642"/>
    </source>
</evidence>
<proteinExistence type="predicted"/>
<organism evidence="3 4">
    <name type="scientific">Streptomyces monashensis</name>
    <dbReference type="NCBI Taxonomy" id="1678012"/>
    <lineage>
        <taxon>Bacteria</taxon>
        <taxon>Bacillati</taxon>
        <taxon>Actinomycetota</taxon>
        <taxon>Actinomycetes</taxon>
        <taxon>Kitasatosporales</taxon>
        <taxon>Streptomycetaceae</taxon>
        <taxon>Streptomyces</taxon>
    </lineage>
</organism>